<dbReference type="RefSeq" id="WP_311702162.1">
    <property type="nucleotide sequence ID" value="NZ_JAVREL010000001.1"/>
</dbReference>
<evidence type="ECO:0000256" key="1">
    <source>
        <dbReference type="SAM" id="MobiDB-lite"/>
    </source>
</evidence>
<gene>
    <name evidence="4" type="ORF">RM590_00070</name>
</gene>
<feature type="region of interest" description="Disordered" evidence="1">
    <location>
        <begin position="1"/>
        <end position="43"/>
    </location>
</feature>
<protein>
    <submittedName>
        <fullName evidence="4">PQQ-binding-like beta-propeller repeat protein</fullName>
    </submittedName>
</protein>
<proteinExistence type="predicted"/>
<keyword evidence="2" id="KW-1133">Transmembrane helix</keyword>
<dbReference type="Proteomes" id="UP001183246">
    <property type="component" value="Unassembled WGS sequence"/>
</dbReference>
<dbReference type="InterPro" id="IPR002372">
    <property type="entry name" value="PQQ_rpt_dom"/>
</dbReference>
<dbReference type="InterPro" id="IPR011047">
    <property type="entry name" value="Quinoprotein_ADH-like_sf"/>
</dbReference>
<accession>A0ABU2MJE6</accession>
<feature type="compositionally biased region" description="Pro residues" evidence="1">
    <location>
        <begin position="12"/>
        <end position="39"/>
    </location>
</feature>
<name>A0ABU2MJE6_9ACTN</name>
<dbReference type="Gene3D" id="2.130.10.10">
    <property type="entry name" value="YVTN repeat-like/Quinoprotein amine dehydrogenase"/>
    <property type="match status" value="1"/>
</dbReference>
<evidence type="ECO:0000259" key="3">
    <source>
        <dbReference type="Pfam" id="PF13360"/>
    </source>
</evidence>
<dbReference type="EMBL" id="JAVREL010000001">
    <property type="protein sequence ID" value="MDT0341063.1"/>
    <property type="molecule type" value="Genomic_DNA"/>
</dbReference>
<dbReference type="InterPro" id="IPR015943">
    <property type="entry name" value="WD40/YVTN_repeat-like_dom_sf"/>
</dbReference>
<keyword evidence="5" id="KW-1185">Reference proteome</keyword>
<evidence type="ECO:0000313" key="5">
    <source>
        <dbReference type="Proteomes" id="UP001183246"/>
    </source>
</evidence>
<sequence>MAQPSFPNRQPAVPPPGGAFGPPVPAGSLAPPTPPPRPPGRGRRAWRPAVLAVVLAVAVLVTGGALLLLADRGGSGTSGTEAEAAAGDAAGPRLPAEVIDAEMAWAGNAPAGDGQSIEARGLWYQDGLVVKHMGDAITAFAAATGDEAWTFPLAPGEFGCRASVTADAGRIALHQGFHCEILTVLDIVTGEEVMSLEMTSHPPPSQFDVPAILGDTVAVGYGTGTGGAGYSISQEQQIWRTEPGETCPETGYAVWDDMFVSVVSCAQGAGDRGGVRATTESGRELWRWRVEEGEAFAVLGVLSVEPLVVYGQYGQGYGGGDVAFLVVDDARESVATEIAWDDDRHGAPCSRGDLSGCPLALVEGDRLYAVDSLIGNSIRVHDLTAGHALYEITPEHGGIVTLAGSVDGEVLLYEGPEGGSGVVRALDPATEETRDVMRLNQRAEERGIMTDALSRTYWRTVWVAPENALLLELLSRAGTGEESLLIAYR</sequence>
<evidence type="ECO:0000256" key="2">
    <source>
        <dbReference type="SAM" id="Phobius"/>
    </source>
</evidence>
<reference evidence="5" key="1">
    <citation type="submission" date="2023-07" db="EMBL/GenBank/DDBJ databases">
        <title>30 novel species of actinomycetes from the DSMZ collection.</title>
        <authorList>
            <person name="Nouioui I."/>
        </authorList>
    </citation>
    <scope>NUCLEOTIDE SEQUENCE [LARGE SCALE GENOMIC DNA]</scope>
    <source>
        <strain evidence="5">DSM 44938</strain>
    </source>
</reference>
<feature type="transmembrane region" description="Helical" evidence="2">
    <location>
        <begin position="49"/>
        <end position="70"/>
    </location>
</feature>
<keyword evidence="2" id="KW-0812">Transmembrane</keyword>
<organism evidence="4 5">
    <name type="scientific">Streptomyces litchfieldiae</name>
    <dbReference type="NCBI Taxonomy" id="3075543"/>
    <lineage>
        <taxon>Bacteria</taxon>
        <taxon>Bacillati</taxon>
        <taxon>Actinomycetota</taxon>
        <taxon>Actinomycetes</taxon>
        <taxon>Kitasatosporales</taxon>
        <taxon>Streptomycetaceae</taxon>
        <taxon>Streptomyces</taxon>
    </lineage>
</organism>
<keyword evidence="2" id="KW-0472">Membrane</keyword>
<dbReference type="Pfam" id="PF13360">
    <property type="entry name" value="PQQ_2"/>
    <property type="match status" value="1"/>
</dbReference>
<comment type="caution">
    <text evidence="4">The sequence shown here is derived from an EMBL/GenBank/DDBJ whole genome shotgun (WGS) entry which is preliminary data.</text>
</comment>
<dbReference type="SUPFAM" id="SSF50998">
    <property type="entry name" value="Quinoprotein alcohol dehydrogenase-like"/>
    <property type="match status" value="1"/>
</dbReference>
<feature type="domain" description="Pyrrolo-quinoline quinone repeat" evidence="3">
    <location>
        <begin position="125"/>
        <end position="241"/>
    </location>
</feature>
<evidence type="ECO:0000313" key="4">
    <source>
        <dbReference type="EMBL" id="MDT0341063.1"/>
    </source>
</evidence>